<evidence type="ECO:0000313" key="8">
    <source>
        <dbReference type="Proteomes" id="UP001596055"/>
    </source>
</evidence>
<evidence type="ECO:0000256" key="5">
    <source>
        <dbReference type="ARBA" id="ARBA00093797"/>
    </source>
</evidence>
<proteinExistence type="predicted"/>
<comment type="caution">
    <text evidence="7">The sequence shown here is derived from an EMBL/GenBank/DDBJ whole genome shotgun (WGS) entry which is preliminary data.</text>
</comment>
<evidence type="ECO:0000256" key="3">
    <source>
        <dbReference type="ARBA" id="ARBA00022795"/>
    </source>
</evidence>
<name>A0ABW0RHW6_9GAMM</name>
<dbReference type="InterPro" id="IPR008622">
    <property type="entry name" value="FliT"/>
</dbReference>
<feature type="compositionally biased region" description="Basic and acidic residues" evidence="6">
    <location>
        <begin position="81"/>
        <end position="92"/>
    </location>
</feature>
<evidence type="ECO:0000256" key="1">
    <source>
        <dbReference type="ARBA" id="ARBA00004514"/>
    </source>
</evidence>
<dbReference type="Proteomes" id="UP001596055">
    <property type="component" value="Unassembled WGS sequence"/>
</dbReference>
<keyword evidence="3" id="KW-1005">Bacterial flagellum biogenesis</keyword>
<organism evidence="7 8">
    <name type="scientific">Marinobacter koreensis</name>
    <dbReference type="NCBI Taxonomy" id="335974"/>
    <lineage>
        <taxon>Bacteria</taxon>
        <taxon>Pseudomonadati</taxon>
        <taxon>Pseudomonadota</taxon>
        <taxon>Gammaproteobacteria</taxon>
        <taxon>Pseudomonadales</taxon>
        <taxon>Marinobacteraceae</taxon>
        <taxon>Marinobacter</taxon>
    </lineage>
</organism>
<comment type="subcellular location">
    <subcellularLocation>
        <location evidence="1">Cytoplasm</location>
        <location evidence="1">Cytosol</location>
    </subcellularLocation>
</comment>
<gene>
    <name evidence="7" type="ORF">ACFPQA_04820</name>
</gene>
<evidence type="ECO:0000256" key="4">
    <source>
        <dbReference type="ARBA" id="ARBA00023186"/>
    </source>
</evidence>
<evidence type="ECO:0000313" key="7">
    <source>
        <dbReference type="EMBL" id="MFC5544361.1"/>
    </source>
</evidence>
<evidence type="ECO:0000256" key="6">
    <source>
        <dbReference type="SAM" id="MobiDB-lite"/>
    </source>
</evidence>
<keyword evidence="2" id="KW-0963">Cytoplasm</keyword>
<keyword evidence="8" id="KW-1185">Reference proteome</keyword>
<keyword evidence="4" id="KW-0143">Chaperone</keyword>
<dbReference type="Gene3D" id="1.20.58.380">
    <property type="entry name" value="Flagellar protein flit"/>
    <property type="match status" value="1"/>
</dbReference>
<sequence length="109" mass="12212">MADSPVHFEHLDQLLADLGKALAREDWEELARLNASVKPTVEPLMVALEAGEVEADPVRQRLEELQQFVDAANESATRARARAESELRDVTRNRSAARAYQNVSSDRIK</sequence>
<protein>
    <recommendedName>
        <fullName evidence="5">Flagellar protein FliT</fullName>
    </recommendedName>
</protein>
<dbReference type="Pfam" id="PF05400">
    <property type="entry name" value="FliT"/>
    <property type="match status" value="1"/>
</dbReference>
<accession>A0ABW0RHW6</accession>
<reference evidence="8" key="1">
    <citation type="journal article" date="2019" name="Int. J. Syst. Evol. Microbiol.">
        <title>The Global Catalogue of Microorganisms (GCM) 10K type strain sequencing project: providing services to taxonomists for standard genome sequencing and annotation.</title>
        <authorList>
            <consortium name="The Broad Institute Genomics Platform"/>
            <consortium name="The Broad Institute Genome Sequencing Center for Infectious Disease"/>
            <person name="Wu L."/>
            <person name="Ma J."/>
        </authorList>
    </citation>
    <scope>NUCLEOTIDE SEQUENCE [LARGE SCALE GENOMIC DNA]</scope>
    <source>
        <strain evidence="8">CGMCC 4.1799</strain>
    </source>
</reference>
<dbReference type="EMBL" id="JBHSNL010000001">
    <property type="protein sequence ID" value="MFC5544361.1"/>
    <property type="molecule type" value="Genomic_DNA"/>
</dbReference>
<evidence type="ECO:0000256" key="2">
    <source>
        <dbReference type="ARBA" id="ARBA00022490"/>
    </source>
</evidence>
<dbReference type="RefSeq" id="WP_248154753.1">
    <property type="nucleotide sequence ID" value="NZ_JAKZAJ010000001.1"/>
</dbReference>
<feature type="region of interest" description="Disordered" evidence="6">
    <location>
        <begin position="80"/>
        <end position="109"/>
    </location>
</feature>